<evidence type="ECO:0000256" key="1">
    <source>
        <dbReference type="ARBA" id="ARBA00004651"/>
    </source>
</evidence>
<keyword evidence="6 7" id="KW-0472">Membrane</keyword>
<feature type="transmembrane region" description="Helical" evidence="7">
    <location>
        <begin position="171"/>
        <end position="190"/>
    </location>
</feature>
<feature type="transmembrane region" description="Helical" evidence="7">
    <location>
        <begin position="74"/>
        <end position="95"/>
    </location>
</feature>
<keyword evidence="3" id="KW-1003">Cell membrane</keyword>
<evidence type="ECO:0000256" key="5">
    <source>
        <dbReference type="ARBA" id="ARBA00022989"/>
    </source>
</evidence>
<dbReference type="Pfam" id="PF00528">
    <property type="entry name" value="BPD_transp_1"/>
    <property type="match status" value="1"/>
</dbReference>
<feature type="transmembrane region" description="Helical" evidence="7">
    <location>
        <begin position="12"/>
        <end position="35"/>
    </location>
</feature>
<dbReference type="OrthoDB" id="42615at2"/>
<evidence type="ECO:0000313" key="10">
    <source>
        <dbReference type="Proteomes" id="UP000182624"/>
    </source>
</evidence>
<dbReference type="Gene3D" id="1.10.3720.10">
    <property type="entry name" value="MetI-like"/>
    <property type="match status" value="1"/>
</dbReference>
<dbReference type="GO" id="GO:0005886">
    <property type="term" value="C:plasma membrane"/>
    <property type="evidence" value="ECO:0007669"/>
    <property type="project" value="UniProtKB-SubCell"/>
</dbReference>
<reference evidence="10" key="1">
    <citation type="submission" date="2016-10" db="EMBL/GenBank/DDBJ databases">
        <authorList>
            <person name="Varghese N."/>
            <person name="Submissions S."/>
        </authorList>
    </citation>
    <scope>NUCLEOTIDE SEQUENCE [LARGE SCALE GENOMIC DNA]</scope>
    <source>
        <strain evidence="10">P18</strain>
    </source>
</reference>
<dbReference type="CDD" id="cd06261">
    <property type="entry name" value="TM_PBP2"/>
    <property type="match status" value="1"/>
</dbReference>
<evidence type="ECO:0000256" key="4">
    <source>
        <dbReference type="ARBA" id="ARBA00022692"/>
    </source>
</evidence>
<name>A0A1I5S4M5_9FIRM</name>
<comment type="similarity">
    <text evidence="7">Belongs to the binding-protein-dependent transport system permease family.</text>
</comment>
<dbReference type="GO" id="GO:0055085">
    <property type="term" value="P:transmembrane transport"/>
    <property type="evidence" value="ECO:0007669"/>
    <property type="project" value="InterPro"/>
</dbReference>
<feature type="transmembrane region" description="Helical" evidence="7">
    <location>
        <begin position="263"/>
        <end position="283"/>
    </location>
</feature>
<dbReference type="InterPro" id="IPR051393">
    <property type="entry name" value="ABC_transporter_permease"/>
</dbReference>
<feature type="transmembrane region" description="Helical" evidence="7">
    <location>
        <begin position="211"/>
        <end position="231"/>
    </location>
</feature>
<keyword evidence="5 7" id="KW-1133">Transmembrane helix</keyword>
<accession>A0A1I5S4M5</accession>
<proteinExistence type="inferred from homology"/>
<evidence type="ECO:0000256" key="6">
    <source>
        <dbReference type="ARBA" id="ARBA00023136"/>
    </source>
</evidence>
<dbReference type="InterPro" id="IPR000515">
    <property type="entry name" value="MetI-like"/>
</dbReference>
<keyword evidence="2 7" id="KW-0813">Transport</keyword>
<evidence type="ECO:0000256" key="2">
    <source>
        <dbReference type="ARBA" id="ARBA00022448"/>
    </source>
</evidence>
<evidence type="ECO:0000259" key="8">
    <source>
        <dbReference type="PROSITE" id="PS50928"/>
    </source>
</evidence>
<dbReference type="InterPro" id="IPR035906">
    <property type="entry name" value="MetI-like_sf"/>
</dbReference>
<evidence type="ECO:0000313" key="9">
    <source>
        <dbReference type="EMBL" id="SFP65659.1"/>
    </source>
</evidence>
<dbReference type="EMBL" id="FOXO01000005">
    <property type="protein sequence ID" value="SFP65659.1"/>
    <property type="molecule type" value="Genomic_DNA"/>
</dbReference>
<evidence type="ECO:0000256" key="7">
    <source>
        <dbReference type="RuleBase" id="RU363032"/>
    </source>
</evidence>
<dbReference type="RefSeq" id="WP_074885144.1">
    <property type="nucleotide sequence ID" value="NZ_FOXO01000005.1"/>
</dbReference>
<dbReference type="AlphaFoldDB" id="A0A1I5S4M5"/>
<dbReference type="PANTHER" id="PTHR30193:SF37">
    <property type="entry name" value="INNER MEMBRANE ABC TRANSPORTER PERMEASE PROTEIN YCJO"/>
    <property type="match status" value="1"/>
</dbReference>
<feature type="transmembrane region" description="Helical" evidence="7">
    <location>
        <begin position="107"/>
        <end position="128"/>
    </location>
</feature>
<evidence type="ECO:0000256" key="3">
    <source>
        <dbReference type="ARBA" id="ARBA00022475"/>
    </source>
</evidence>
<feature type="domain" description="ABC transmembrane type-1" evidence="8">
    <location>
        <begin position="70"/>
        <end position="284"/>
    </location>
</feature>
<sequence length="294" mass="33131">MKFNAKSRLQILLLLLPGLLVFGIFTVYPIIRLFWMSFFKWDFGSFLDQEFIALENYRTVLADENFRIAFTNTIVYTLITVPAQMAIGLLVAMLINSINHVKIGFRVAYYLPVITSWVIASLVFKYVFNTEGLLNYFLANVIHVTSQNVRWLDSRWGGMTVAMLLGIWKGIGWNMVVFLAALQTVPLELYESASLDGAGSWQKFIHITLPGIRGTILFALVMLTIGGFNVYTSTKLITGGKPGHDTEVVLTWMYYKAFSNGKFGYSAALSFIIAIVLAVLAVLQFRLMQNKDEG</sequence>
<dbReference type="PROSITE" id="PS50928">
    <property type="entry name" value="ABC_TM1"/>
    <property type="match status" value="1"/>
</dbReference>
<keyword evidence="10" id="KW-1185">Reference proteome</keyword>
<protein>
    <submittedName>
        <fullName evidence="9">Carbohydrate ABC transporter membrane protein 1, CUT1 family</fullName>
    </submittedName>
</protein>
<keyword evidence="4 7" id="KW-0812">Transmembrane</keyword>
<comment type="subcellular location">
    <subcellularLocation>
        <location evidence="1 7">Cell membrane</location>
        <topology evidence="1 7">Multi-pass membrane protein</topology>
    </subcellularLocation>
</comment>
<dbReference type="PANTHER" id="PTHR30193">
    <property type="entry name" value="ABC TRANSPORTER PERMEASE PROTEIN"/>
    <property type="match status" value="1"/>
</dbReference>
<gene>
    <name evidence="9" type="ORF">SAMN04487928_105121</name>
</gene>
<dbReference type="Proteomes" id="UP000182624">
    <property type="component" value="Unassembled WGS sequence"/>
</dbReference>
<dbReference type="SUPFAM" id="SSF161098">
    <property type="entry name" value="MetI-like"/>
    <property type="match status" value="1"/>
</dbReference>
<organism evidence="9 10">
    <name type="scientific">Butyrivibrio proteoclasticus</name>
    <dbReference type="NCBI Taxonomy" id="43305"/>
    <lineage>
        <taxon>Bacteria</taxon>
        <taxon>Bacillati</taxon>
        <taxon>Bacillota</taxon>
        <taxon>Clostridia</taxon>
        <taxon>Lachnospirales</taxon>
        <taxon>Lachnospiraceae</taxon>
        <taxon>Butyrivibrio</taxon>
    </lineage>
</organism>